<dbReference type="AlphaFoldDB" id="A0A917MT91"/>
<gene>
    <name evidence="1" type="ORF">GCM10011379_05900</name>
</gene>
<dbReference type="InterPro" id="IPR019292">
    <property type="entry name" value="McrC"/>
</dbReference>
<evidence type="ECO:0000313" key="1">
    <source>
        <dbReference type="EMBL" id="GGH59289.1"/>
    </source>
</evidence>
<comment type="caution">
    <text evidence="1">The sequence shown here is derived from an EMBL/GenBank/DDBJ whole genome shotgun (WGS) entry which is preliminary data.</text>
</comment>
<organism evidence="1 2">
    <name type="scientific">Filimonas zeae</name>
    <dbReference type="NCBI Taxonomy" id="1737353"/>
    <lineage>
        <taxon>Bacteria</taxon>
        <taxon>Pseudomonadati</taxon>
        <taxon>Bacteroidota</taxon>
        <taxon>Chitinophagia</taxon>
        <taxon>Chitinophagales</taxon>
        <taxon>Chitinophagaceae</taxon>
        <taxon>Filimonas</taxon>
    </lineage>
</organism>
<evidence type="ECO:0008006" key="3">
    <source>
        <dbReference type="Google" id="ProtNLM"/>
    </source>
</evidence>
<accession>A0A917MT91</accession>
<reference evidence="1" key="2">
    <citation type="submission" date="2020-09" db="EMBL/GenBank/DDBJ databases">
        <authorList>
            <person name="Sun Q."/>
            <person name="Zhou Y."/>
        </authorList>
    </citation>
    <scope>NUCLEOTIDE SEQUENCE</scope>
    <source>
        <strain evidence="1">CGMCC 1.15290</strain>
    </source>
</reference>
<name>A0A917MT91_9BACT</name>
<dbReference type="Pfam" id="PF10117">
    <property type="entry name" value="McrBC"/>
    <property type="match status" value="1"/>
</dbReference>
<evidence type="ECO:0000313" key="2">
    <source>
        <dbReference type="Proteomes" id="UP000627292"/>
    </source>
</evidence>
<dbReference type="PANTHER" id="PTHR38733">
    <property type="entry name" value="PROTEIN MCRC"/>
    <property type="match status" value="1"/>
</dbReference>
<sequence length="423" mass="49812">MKLFSNKNIIRVFEHQKLFFGEGGCFAEKHWKALSRYNEKYKNRYFTVLHNGIKFSNYVGVIQAGNLTIEILPKIDKANLDSDTEKKKWHNILLQLLQECNLLKIENAEKANLKLKVKSILDIYVELFLNEVEILLHRGLIKKYKCNAENITTLKGRINFPKHFSVNMLHKEKFYVQHLIYDRQNVYNQVIKEALLIIPSLISNPFLINRLGKILLEFPELSRLAISADSFRKIKYDRKSVCYKEAIEIAKMLLLNYRPDITGGTNDVIAILFDMNELWEEYIFRKLQKAANGNVKVRRQQMQRFWKMNDSTYSKTIRPDIVIDKGDETIVLDTKWKLISDFTPTDDDLKQMFVYNLFWKCKHGVLLYPAIEYQRRSGTYFRFQQQMFEETNCLVATCNVLNEKSMLDKAIGVKILNDIVFSL</sequence>
<protein>
    <recommendedName>
        <fullName evidence="3">5-methylcytosine-specific restriction enzyme subunit McrC</fullName>
    </recommendedName>
</protein>
<keyword evidence="2" id="KW-1185">Reference proteome</keyword>
<reference evidence="1" key="1">
    <citation type="journal article" date="2014" name="Int. J. Syst. Evol. Microbiol.">
        <title>Complete genome sequence of Corynebacterium casei LMG S-19264T (=DSM 44701T), isolated from a smear-ripened cheese.</title>
        <authorList>
            <consortium name="US DOE Joint Genome Institute (JGI-PGF)"/>
            <person name="Walter F."/>
            <person name="Albersmeier A."/>
            <person name="Kalinowski J."/>
            <person name="Ruckert C."/>
        </authorList>
    </citation>
    <scope>NUCLEOTIDE SEQUENCE</scope>
    <source>
        <strain evidence="1">CGMCC 1.15290</strain>
    </source>
</reference>
<dbReference type="EMBL" id="BMIB01000001">
    <property type="protein sequence ID" value="GGH59289.1"/>
    <property type="molecule type" value="Genomic_DNA"/>
</dbReference>
<dbReference type="RefSeq" id="WP_188950482.1">
    <property type="nucleotide sequence ID" value="NZ_BMIB01000001.1"/>
</dbReference>
<dbReference type="PANTHER" id="PTHR38733:SF1">
    <property type="entry name" value="TYPE IV METHYL-DIRECTED RESTRICTION ENZYME ECOKMCRBC"/>
    <property type="match status" value="1"/>
</dbReference>
<dbReference type="Proteomes" id="UP000627292">
    <property type="component" value="Unassembled WGS sequence"/>
</dbReference>
<proteinExistence type="predicted"/>